<dbReference type="InterPro" id="IPR052543">
    <property type="entry name" value="HTH_Metal-responsive_Reg"/>
</dbReference>
<dbReference type="GO" id="GO:0097063">
    <property type="term" value="F:cadmium ion sensor activity"/>
    <property type="evidence" value="ECO:0007669"/>
    <property type="project" value="TreeGrafter"/>
</dbReference>
<reference evidence="2 3" key="1">
    <citation type="submission" date="2007-10" db="EMBL/GenBank/DDBJ databases">
        <authorList>
            <person name="Wagner-Dobler I."/>
            <person name="Ferriera S."/>
            <person name="Johnson J."/>
            <person name="Kravitz S."/>
            <person name="Beeson K."/>
            <person name="Sutton G."/>
            <person name="Rogers Y.-H."/>
            <person name="Friedman R."/>
            <person name="Frazier M."/>
            <person name="Venter J.C."/>
        </authorList>
    </citation>
    <scope>NUCLEOTIDE SEQUENCE [LARGE SCALE GENOMIC DNA]</scope>
    <source>
        <strain evidence="2 3">DFL-43</strain>
    </source>
</reference>
<dbReference type="InterPro" id="IPR011991">
    <property type="entry name" value="ArsR-like_HTH"/>
</dbReference>
<sequence>MIEPFADDAAAGHRYTEGMSSNPTTPPANAVTISSIAALIGDPARANILSALMGGKALTAGELAFCAHITPQTASSHLAKLLDGQLVAVEKQGRHRYFRLASVAVAEAFESLSGLAAAGPARQRTTGPRDVSMRRARTCYDHMAGTLAVAITDSLVDRGVVVIEDRSGLITEDGSRFLSGIGITFKARTGSARPLCRTCLDWSERRMHLGGQLGASLLTKSLEQNWVRAAGDDRALTITRSGEHAFHKIFGLGTDLIWRP</sequence>
<dbReference type="Proteomes" id="UP000004291">
    <property type="component" value="Chromosome"/>
</dbReference>
<dbReference type="CDD" id="cd00090">
    <property type="entry name" value="HTH_ARSR"/>
    <property type="match status" value="1"/>
</dbReference>
<dbReference type="GO" id="GO:0032791">
    <property type="term" value="F:lead ion binding"/>
    <property type="evidence" value="ECO:0007669"/>
    <property type="project" value="TreeGrafter"/>
</dbReference>
<evidence type="ECO:0000259" key="1">
    <source>
        <dbReference type="PROSITE" id="PS50987"/>
    </source>
</evidence>
<dbReference type="GO" id="GO:0046686">
    <property type="term" value="P:response to cadmium ion"/>
    <property type="evidence" value="ECO:0007669"/>
    <property type="project" value="TreeGrafter"/>
</dbReference>
<dbReference type="Pfam" id="PF12840">
    <property type="entry name" value="HTH_20"/>
    <property type="match status" value="1"/>
</dbReference>
<dbReference type="RefSeq" id="WP_007197690.1">
    <property type="nucleotide sequence ID" value="NZ_CM002917.1"/>
</dbReference>
<reference evidence="2 3" key="2">
    <citation type="submission" date="2012-06" db="EMBL/GenBank/DDBJ databases">
        <authorList>
            <person name="Fiebig A."/>
        </authorList>
    </citation>
    <scope>NUCLEOTIDE SEQUENCE [LARGE SCALE GENOMIC DNA]</scope>
    <source>
        <strain evidence="2 3">DFL-43</strain>
    </source>
</reference>
<dbReference type="HOGENOM" id="CLU_077964_0_1_5"/>
<dbReference type="PROSITE" id="PS50987">
    <property type="entry name" value="HTH_ARSR_2"/>
    <property type="match status" value="1"/>
</dbReference>
<dbReference type="SUPFAM" id="SSF46785">
    <property type="entry name" value="Winged helix' DNA-binding domain"/>
    <property type="match status" value="1"/>
</dbReference>
<dbReference type="GO" id="GO:0003700">
    <property type="term" value="F:DNA-binding transcription factor activity"/>
    <property type="evidence" value="ECO:0007669"/>
    <property type="project" value="InterPro"/>
</dbReference>
<protein>
    <submittedName>
        <fullName evidence="2">Putative transcriptional regulator</fullName>
    </submittedName>
</protein>
<dbReference type="InterPro" id="IPR036388">
    <property type="entry name" value="WH-like_DNA-bd_sf"/>
</dbReference>
<proteinExistence type="predicted"/>
<dbReference type="STRING" id="411684.HPDFL43_09572"/>
<dbReference type="EMBL" id="ABIA03000002">
    <property type="protein sequence ID" value="EDQ33475.1"/>
    <property type="molecule type" value="Genomic_DNA"/>
</dbReference>
<dbReference type="GO" id="GO:0003677">
    <property type="term" value="F:DNA binding"/>
    <property type="evidence" value="ECO:0007669"/>
    <property type="project" value="TreeGrafter"/>
</dbReference>
<dbReference type="eggNOG" id="COG0640">
    <property type="taxonomic scope" value="Bacteria"/>
</dbReference>
<evidence type="ECO:0000313" key="2">
    <source>
        <dbReference type="EMBL" id="EDQ33475.1"/>
    </source>
</evidence>
<dbReference type="Gene3D" id="1.10.10.10">
    <property type="entry name" value="Winged helix-like DNA-binding domain superfamily/Winged helix DNA-binding domain"/>
    <property type="match status" value="1"/>
</dbReference>
<evidence type="ECO:0000313" key="3">
    <source>
        <dbReference type="Proteomes" id="UP000004291"/>
    </source>
</evidence>
<dbReference type="PANTHER" id="PTHR39168:SF1">
    <property type="entry name" value="TRANSCRIPTIONAL REGULATORY PROTEIN"/>
    <property type="match status" value="1"/>
</dbReference>
<dbReference type="PANTHER" id="PTHR39168">
    <property type="entry name" value="TRANSCRIPTIONAL REGULATOR-RELATED"/>
    <property type="match status" value="1"/>
</dbReference>
<organism evidence="2 3">
    <name type="scientific">Hoeflea phototrophica (strain DSM 17068 / NCIMB 14078 / DFL-43)</name>
    <dbReference type="NCBI Taxonomy" id="411684"/>
    <lineage>
        <taxon>Bacteria</taxon>
        <taxon>Pseudomonadati</taxon>
        <taxon>Pseudomonadota</taxon>
        <taxon>Alphaproteobacteria</taxon>
        <taxon>Hyphomicrobiales</taxon>
        <taxon>Rhizobiaceae</taxon>
        <taxon>Hoeflea</taxon>
    </lineage>
</organism>
<keyword evidence="3" id="KW-1185">Reference proteome</keyword>
<dbReference type="GO" id="GO:0010288">
    <property type="term" value="P:response to lead ion"/>
    <property type="evidence" value="ECO:0007669"/>
    <property type="project" value="TreeGrafter"/>
</dbReference>
<gene>
    <name evidence="2" type="ORF">HPDFL43_09572</name>
</gene>
<dbReference type="AlphaFoldDB" id="A9D6D9"/>
<dbReference type="InterPro" id="IPR001845">
    <property type="entry name" value="HTH_ArsR_DNA-bd_dom"/>
</dbReference>
<feature type="domain" description="HTH arsR-type" evidence="1">
    <location>
        <begin position="25"/>
        <end position="120"/>
    </location>
</feature>
<dbReference type="SMART" id="SM00418">
    <property type="entry name" value="HTH_ARSR"/>
    <property type="match status" value="1"/>
</dbReference>
<name>A9D6D9_HOEPD</name>
<comment type="caution">
    <text evidence="2">The sequence shown here is derived from an EMBL/GenBank/DDBJ whole genome shotgun (WGS) entry which is preliminary data.</text>
</comment>
<dbReference type="InterPro" id="IPR036390">
    <property type="entry name" value="WH_DNA-bd_sf"/>
</dbReference>
<accession>A9D6D9</accession>